<name>A0A284RKT0_ARMOS</name>
<proteinExistence type="predicted"/>
<evidence type="ECO:0000313" key="3">
    <source>
        <dbReference type="Proteomes" id="UP000219338"/>
    </source>
</evidence>
<dbReference type="EMBL" id="FUEG01000010">
    <property type="protein sequence ID" value="SJL09358.1"/>
    <property type="molecule type" value="Genomic_DNA"/>
</dbReference>
<evidence type="ECO:0000313" key="2">
    <source>
        <dbReference type="EMBL" id="SJL09358.1"/>
    </source>
</evidence>
<gene>
    <name evidence="2" type="ORF">ARMOST_12736</name>
</gene>
<feature type="region of interest" description="Disordered" evidence="1">
    <location>
        <begin position="98"/>
        <end position="118"/>
    </location>
</feature>
<reference evidence="3" key="1">
    <citation type="journal article" date="2017" name="Nat. Ecol. Evol.">
        <title>Genome expansion and lineage-specific genetic innovations in the forest pathogenic fungi Armillaria.</title>
        <authorList>
            <person name="Sipos G."/>
            <person name="Prasanna A.N."/>
            <person name="Walter M.C."/>
            <person name="O'Connor E."/>
            <person name="Balint B."/>
            <person name="Krizsan K."/>
            <person name="Kiss B."/>
            <person name="Hess J."/>
            <person name="Varga T."/>
            <person name="Slot J."/>
            <person name="Riley R."/>
            <person name="Boka B."/>
            <person name="Rigling D."/>
            <person name="Barry K."/>
            <person name="Lee J."/>
            <person name="Mihaltcheva S."/>
            <person name="LaButti K."/>
            <person name="Lipzen A."/>
            <person name="Waldron R."/>
            <person name="Moloney N.M."/>
            <person name="Sperisen C."/>
            <person name="Kredics L."/>
            <person name="Vagvoelgyi C."/>
            <person name="Patrignani A."/>
            <person name="Fitzpatrick D."/>
            <person name="Nagy I."/>
            <person name="Doyle S."/>
            <person name="Anderson J.B."/>
            <person name="Grigoriev I.V."/>
            <person name="Gueldener U."/>
            <person name="Muensterkoetter M."/>
            <person name="Nagy L.G."/>
        </authorList>
    </citation>
    <scope>NUCLEOTIDE SEQUENCE [LARGE SCALE GENOMIC DNA]</scope>
    <source>
        <strain evidence="3">C18/9</strain>
    </source>
</reference>
<dbReference type="Proteomes" id="UP000219338">
    <property type="component" value="Unassembled WGS sequence"/>
</dbReference>
<organism evidence="2 3">
    <name type="scientific">Armillaria ostoyae</name>
    <name type="common">Armillaria root rot fungus</name>
    <dbReference type="NCBI Taxonomy" id="47428"/>
    <lineage>
        <taxon>Eukaryota</taxon>
        <taxon>Fungi</taxon>
        <taxon>Dikarya</taxon>
        <taxon>Basidiomycota</taxon>
        <taxon>Agaricomycotina</taxon>
        <taxon>Agaricomycetes</taxon>
        <taxon>Agaricomycetidae</taxon>
        <taxon>Agaricales</taxon>
        <taxon>Marasmiineae</taxon>
        <taxon>Physalacriaceae</taxon>
        <taxon>Armillaria</taxon>
    </lineage>
</organism>
<sequence>MANSCRLFSQSKVAKPRSFDPFEFSVHPKPTRILNTTSLAARDGFINGGSVYCILADDPSHHQLGGIEIRKIRFCLWRPFKSPTHYSQDEPVLLLTNRRRGDHQMPIPESRLNTTGPF</sequence>
<accession>A0A284RKT0</accession>
<dbReference type="AlphaFoldDB" id="A0A284RKT0"/>
<protein>
    <submittedName>
        <fullName evidence="2">Uncharacterized protein</fullName>
    </submittedName>
</protein>
<evidence type="ECO:0000256" key="1">
    <source>
        <dbReference type="SAM" id="MobiDB-lite"/>
    </source>
</evidence>
<keyword evidence="3" id="KW-1185">Reference proteome</keyword>